<reference evidence="2 3" key="1">
    <citation type="submission" date="2023-07" db="EMBL/GenBank/DDBJ databases">
        <title>Genomic Encyclopedia of Type Strains, Phase IV (KMG-IV): sequencing the most valuable type-strain genomes for metagenomic binning, comparative biology and taxonomic classification.</title>
        <authorList>
            <person name="Goeker M."/>
        </authorList>
    </citation>
    <scope>NUCLEOTIDE SEQUENCE [LARGE SCALE GENOMIC DNA]</scope>
    <source>
        <strain evidence="2 3">DSM 16784</strain>
    </source>
</reference>
<keyword evidence="3" id="KW-1185">Reference proteome</keyword>
<evidence type="ECO:0000313" key="3">
    <source>
        <dbReference type="Proteomes" id="UP001230220"/>
    </source>
</evidence>
<gene>
    <name evidence="2" type="ORF">J2S15_002345</name>
</gene>
<keyword evidence="1" id="KW-0812">Transmembrane</keyword>
<organism evidence="2 3">
    <name type="scientific">Breznakia pachnodae</name>
    <dbReference type="NCBI Taxonomy" id="265178"/>
    <lineage>
        <taxon>Bacteria</taxon>
        <taxon>Bacillati</taxon>
        <taxon>Bacillota</taxon>
        <taxon>Erysipelotrichia</taxon>
        <taxon>Erysipelotrichales</taxon>
        <taxon>Erysipelotrichaceae</taxon>
        <taxon>Breznakia</taxon>
    </lineage>
</organism>
<name>A0ABU0E511_9FIRM</name>
<protein>
    <submittedName>
        <fullName evidence="2">Uncharacterized protein</fullName>
    </submittedName>
</protein>
<feature type="transmembrane region" description="Helical" evidence="1">
    <location>
        <begin position="185"/>
        <end position="205"/>
    </location>
</feature>
<feature type="transmembrane region" description="Helical" evidence="1">
    <location>
        <begin position="6"/>
        <end position="24"/>
    </location>
</feature>
<dbReference type="EMBL" id="JAUSUR010000004">
    <property type="protein sequence ID" value="MDQ0361595.1"/>
    <property type="molecule type" value="Genomic_DNA"/>
</dbReference>
<proteinExistence type="predicted"/>
<keyword evidence="1" id="KW-0472">Membrane</keyword>
<evidence type="ECO:0000313" key="2">
    <source>
        <dbReference type="EMBL" id="MDQ0361595.1"/>
    </source>
</evidence>
<sequence length="226" mass="26588">MTFEENIIFFLLTALFGGLISNYISHKLKKHFELSDSMRTIEEKRLEIYKKLYLLTKDHYGNYITATKVDDSLIEFCTNIKNTENSDFLYLSTKCIKALNEFQKQYPNRGANESKFQSIRSDLVYIIEYDFNIIKEKLGYSNSIKEKRNLHIAITCTCLCILWIIYAVFQRQTNPNVIPKDSWKIISITTQIAVVIGSLSFLYVINHKSLLWERKIKPSERNKQKQ</sequence>
<dbReference type="Proteomes" id="UP001230220">
    <property type="component" value="Unassembled WGS sequence"/>
</dbReference>
<dbReference type="RefSeq" id="WP_307408462.1">
    <property type="nucleotide sequence ID" value="NZ_JAUSUR010000004.1"/>
</dbReference>
<comment type="caution">
    <text evidence="2">The sequence shown here is derived from an EMBL/GenBank/DDBJ whole genome shotgun (WGS) entry which is preliminary data.</text>
</comment>
<keyword evidence="1" id="KW-1133">Transmembrane helix</keyword>
<feature type="transmembrane region" description="Helical" evidence="1">
    <location>
        <begin position="150"/>
        <end position="169"/>
    </location>
</feature>
<accession>A0ABU0E511</accession>
<evidence type="ECO:0000256" key="1">
    <source>
        <dbReference type="SAM" id="Phobius"/>
    </source>
</evidence>